<evidence type="ECO:0000313" key="12">
    <source>
        <dbReference type="RefSeq" id="XP_025073083.1"/>
    </source>
</evidence>
<feature type="transmembrane region" description="Helical" evidence="10">
    <location>
        <begin position="214"/>
        <end position="233"/>
    </location>
</feature>
<evidence type="ECO:0000256" key="5">
    <source>
        <dbReference type="ARBA" id="ARBA00022725"/>
    </source>
</evidence>
<keyword evidence="9" id="KW-0807">Transducer</keyword>
<keyword evidence="11" id="KW-1185">Reference proteome</keyword>
<dbReference type="AlphaFoldDB" id="A0A8N1S4Z4"/>
<dbReference type="PANTHER" id="PTHR21137:SF35">
    <property type="entry name" value="ODORANT RECEPTOR 19A-RELATED"/>
    <property type="match status" value="1"/>
</dbReference>
<proteinExistence type="predicted"/>
<dbReference type="Pfam" id="PF02949">
    <property type="entry name" value="7tm_6"/>
    <property type="match status" value="1"/>
</dbReference>
<dbReference type="GeneID" id="105423063"/>
<keyword evidence="7 10" id="KW-0472">Membrane</keyword>
<dbReference type="Proteomes" id="UP000504615">
    <property type="component" value="Unplaced"/>
</dbReference>
<comment type="subcellular location">
    <subcellularLocation>
        <location evidence="1">Cell membrane</location>
        <topology evidence="1">Multi-pass membrane protein</topology>
    </subcellularLocation>
</comment>
<accession>A0A8N1S4Z4</accession>
<dbReference type="GO" id="GO:0005549">
    <property type="term" value="F:odorant binding"/>
    <property type="evidence" value="ECO:0007669"/>
    <property type="project" value="InterPro"/>
</dbReference>
<evidence type="ECO:0000256" key="4">
    <source>
        <dbReference type="ARBA" id="ARBA00022692"/>
    </source>
</evidence>
<dbReference type="PANTHER" id="PTHR21137">
    <property type="entry name" value="ODORANT RECEPTOR"/>
    <property type="match status" value="1"/>
</dbReference>
<keyword evidence="2" id="KW-1003">Cell membrane</keyword>
<keyword evidence="5" id="KW-0552">Olfaction</keyword>
<feature type="transmembrane region" description="Helical" evidence="10">
    <location>
        <begin position="245"/>
        <end position="265"/>
    </location>
</feature>
<evidence type="ECO:0000256" key="9">
    <source>
        <dbReference type="ARBA" id="ARBA00023224"/>
    </source>
</evidence>
<sequence>MVHFDINDLSVLVDGLSITLGYSLSFLKLINLWFNRRKLYVILDTMDKDWSDGIAVHSDISTMIRHANLSRQCSNVMITTNALAVFFYTIGGPILRSMIQKNEDTTRELPIKMEFPFNVDNSPIFELILILQFFHDLSVACIIAMLNALLITLVLHVSGQIDIMRQNFLKISSKKPTSESSLATIKLLINRHQRIIDLSDNIEDLFSNIALLQFIWNTLVICCIGFVIVISIGTEEGATMITKSLIFYIAITLEAFVFCYAGEYLSAKSKSISDAAYECFWYDLTPSECRVLMFLMLRSQKRLTITAGKMTDLSLESFTTIIHVGGQVDIMRQAVMEISNSNDLDRSLSVIKDLIRRHRKIITLANDIEDLFSSIALMQLLWNTLIICCSGFMIILALNMKKGIAILIKSTLLYACKTLEVFVFCYAGEFLSSKSKSISDAIYESLWYKLVPSNSRVLLFIMMRSQKRLTITAGKIVDLTLEGFMSVMKASASYMSVLHAMY</sequence>
<evidence type="ECO:0000256" key="6">
    <source>
        <dbReference type="ARBA" id="ARBA00022989"/>
    </source>
</evidence>
<keyword evidence="4 10" id="KW-0812">Transmembrane</keyword>
<dbReference type="GO" id="GO:0004984">
    <property type="term" value="F:olfactory receptor activity"/>
    <property type="evidence" value="ECO:0007669"/>
    <property type="project" value="InterPro"/>
</dbReference>
<dbReference type="OrthoDB" id="6765072at2759"/>
<feature type="transmembrane region" description="Helical" evidence="10">
    <location>
        <begin position="12"/>
        <end position="34"/>
    </location>
</feature>
<dbReference type="GO" id="GO:0005886">
    <property type="term" value="C:plasma membrane"/>
    <property type="evidence" value="ECO:0007669"/>
    <property type="project" value="UniProtKB-SubCell"/>
</dbReference>
<organism evidence="11 12">
    <name type="scientific">Pogonomyrmex barbatus</name>
    <name type="common">red harvester ant</name>
    <dbReference type="NCBI Taxonomy" id="144034"/>
    <lineage>
        <taxon>Eukaryota</taxon>
        <taxon>Metazoa</taxon>
        <taxon>Ecdysozoa</taxon>
        <taxon>Arthropoda</taxon>
        <taxon>Hexapoda</taxon>
        <taxon>Insecta</taxon>
        <taxon>Pterygota</taxon>
        <taxon>Neoptera</taxon>
        <taxon>Endopterygota</taxon>
        <taxon>Hymenoptera</taxon>
        <taxon>Apocrita</taxon>
        <taxon>Aculeata</taxon>
        <taxon>Formicoidea</taxon>
        <taxon>Formicidae</taxon>
        <taxon>Myrmicinae</taxon>
        <taxon>Pogonomyrmex</taxon>
    </lineage>
</organism>
<evidence type="ECO:0000256" key="10">
    <source>
        <dbReference type="SAM" id="Phobius"/>
    </source>
</evidence>
<evidence type="ECO:0000313" key="11">
    <source>
        <dbReference type="Proteomes" id="UP000504615"/>
    </source>
</evidence>
<keyword evidence="8" id="KW-0675">Receptor</keyword>
<keyword evidence="3" id="KW-0716">Sensory transduction</keyword>
<evidence type="ECO:0000256" key="1">
    <source>
        <dbReference type="ARBA" id="ARBA00004651"/>
    </source>
</evidence>
<protein>
    <submittedName>
        <fullName evidence="12">Odorant receptor 82a-like isoform X2</fullName>
    </submittedName>
</protein>
<gene>
    <name evidence="12" type="primary">LOC105423063</name>
</gene>
<dbReference type="RefSeq" id="XP_025073083.1">
    <property type="nucleotide sequence ID" value="XM_025217298.1"/>
</dbReference>
<reference evidence="12" key="1">
    <citation type="submission" date="2025-08" db="UniProtKB">
        <authorList>
            <consortium name="RefSeq"/>
        </authorList>
    </citation>
    <scope>IDENTIFICATION</scope>
</reference>
<keyword evidence="6 10" id="KW-1133">Transmembrane helix</keyword>
<evidence type="ECO:0000256" key="8">
    <source>
        <dbReference type="ARBA" id="ARBA00023170"/>
    </source>
</evidence>
<evidence type="ECO:0000256" key="7">
    <source>
        <dbReference type="ARBA" id="ARBA00023136"/>
    </source>
</evidence>
<evidence type="ECO:0000256" key="2">
    <source>
        <dbReference type="ARBA" id="ARBA00022475"/>
    </source>
</evidence>
<feature type="transmembrane region" description="Helical" evidence="10">
    <location>
        <begin position="137"/>
        <end position="157"/>
    </location>
</feature>
<evidence type="ECO:0000256" key="3">
    <source>
        <dbReference type="ARBA" id="ARBA00022606"/>
    </source>
</evidence>
<dbReference type="InterPro" id="IPR004117">
    <property type="entry name" value="7tm6_olfct_rcpt"/>
</dbReference>
<name>A0A8N1S4Z4_9HYME</name>
<dbReference type="GO" id="GO:0007165">
    <property type="term" value="P:signal transduction"/>
    <property type="evidence" value="ECO:0007669"/>
    <property type="project" value="UniProtKB-KW"/>
</dbReference>
<feature type="transmembrane region" description="Helical" evidence="10">
    <location>
        <begin position="380"/>
        <end position="398"/>
    </location>
</feature>